<dbReference type="InterPro" id="IPR051906">
    <property type="entry name" value="TolC-like"/>
</dbReference>
<gene>
    <name evidence="9" type="ORF">TTHN1_00750</name>
</gene>
<comment type="similarity">
    <text evidence="2">Belongs to the outer membrane factor (OMF) (TC 1.B.17) family.</text>
</comment>
<reference evidence="9 10" key="1">
    <citation type="submission" date="2018-10" db="EMBL/GenBank/DDBJ databases">
        <authorList>
            <person name="Peiro R."/>
            <person name="Begona"/>
            <person name="Cbmso G."/>
            <person name="Lopez M."/>
            <person name="Gonzalez S."/>
            <person name="Sacristan E."/>
            <person name="Castillo E."/>
        </authorList>
    </citation>
    <scope>NUCLEOTIDE SEQUENCE [LARGE SCALE GENOMIC DNA]</scope>
    <source>
        <strain evidence="9">TTHNAR1</strain>
    </source>
</reference>
<keyword evidence="6" id="KW-0472">Membrane</keyword>
<evidence type="ECO:0000256" key="1">
    <source>
        <dbReference type="ARBA" id="ARBA00004442"/>
    </source>
</evidence>
<feature type="coiled-coil region" evidence="8">
    <location>
        <begin position="201"/>
        <end position="316"/>
    </location>
</feature>
<evidence type="ECO:0000256" key="8">
    <source>
        <dbReference type="SAM" id="Coils"/>
    </source>
</evidence>
<comment type="subcellular location">
    <subcellularLocation>
        <location evidence="1">Cell outer membrane</location>
    </subcellularLocation>
</comment>
<keyword evidence="4" id="KW-1134">Transmembrane beta strand</keyword>
<dbReference type="GO" id="GO:1990281">
    <property type="term" value="C:efflux pump complex"/>
    <property type="evidence" value="ECO:0007669"/>
    <property type="project" value="TreeGrafter"/>
</dbReference>
<dbReference type="InterPro" id="IPR003423">
    <property type="entry name" value="OMP_efflux"/>
</dbReference>
<dbReference type="GO" id="GO:0015562">
    <property type="term" value="F:efflux transmembrane transporter activity"/>
    <property type="evidence" value="ECO:0007669"/>
    <property type="project" value="InterPro"/>
</dbReference>
<dbReference type="Proteomes" id="UP000279841">
    <property type="component" value="Chromosome"/>
</dbReference>
<dbReference type="PANTHER" id="PTHR30026:SF20">
    <property type="entry name" value="OUTER MEMBRANE PROTEIN TOLC"/>
    <property type="match status" value="1"/>
</dbReference>
<keyword evidence="7" id="KW-0998">Cell outer membrane</keyword>
<name>A0A3P4API6_THETH</name>
<feature type="coiled-coil region" evidence="8">
    <location>
        <begin position="126"/>
        <end position="153"/>
    </location>
</feature>
<evidence type="ECO:0000256" key="7">
    <source>
        <dbReference type="ARBA" id="ARBA00023237"/>
    </source>
</evidence>
<protein>
    <recommendedName>
        <fullName evidence="11">Outer membrane efflux protein</fullName>
    </recommendedName>
</protein>
<accession>A0A3P4API6</accession>
<dbReference type="Pfam" id="PF02321">
    <property type="entry name" value="OEP"/>
    <property type="match status" value="1"/>
</dbReference>
<dbReference type="EMBL" id="LR027517">
    <property type="protein sequence ID" value="VCU52991.1"/>
    <property type="molecule type" value="Genomic_DNA"/>
</dbReference>
<dbReference type="Gene3D" id="1.20.1600.10">
    <property type="entry name" value="Outer membrane efflux proteins (OEP)"/>
    <property type="match status" value="1"/>
</dbReference>
<evidence type="ECO:0000256" key="2">
    <source>
        <dbReference type="ARBA" id="ARBA00007613"/>
    </source>
</evidence>
<evidence type="ECO:0008006" key="11">
    <source>
        <dbReference type="Google" id="ProtNLM"/>
    </source>
</evidence>
<organism evidence="9 10">
    <name type="scientific">Thermus thermophilus</name>
    <dbReference type="NCBI Taxonomy" id="274"/>
    <lineage>
        <taxon>Bacteria</taxon>
        <taxon>Thermotogati</taxon>
        <taxon>Deinococcota</taxon>
        <taxon>Deinococci</taxon>
        <taxon>Thermales</taxon>
        <taxon>Thermaceae</taxon>
        <taxon>Thermus</taxon>
    </lineage>
</organism>
<keyword evidence="5" id="KW-0812">Transmembrane</keyword>
<dbReference type="SUPFAM" id="SSF56954">
    <property type="entry name" value="Outer membrane efflux proteins (OEP)"/>
    <property type="match status" value="1"/>
</dbReference>
<evidence type="ECO:0000256" key="3">
    <source>
        <dbReference type="ARBA" id="ARBA00022448"/>
    </source>
</evidence>
<keyword evidence="3" id="KW-0813">Transport</keyword>
<proteinExistence type="inferred from homology"/>
<sequence length="341" mass="36621">MKRWWLFLFFGLALAQGALDVREALRLALAQNPTYQNAREALQTAQLELEALRADPSTLILPLTQAEHALALAEVQAKAAALSLLEEVLSAYTALAEAQGQEAVLLKKKALQERYLAVAQAKRQAGNATELEVIRAEAALRQAEEDLKAALALRPARVKALEAALGKAVDEPQLAPLPEPQALGTELVALREGLEERLPALVQARQNLALAELEVRLADNDYTPRLTLEKARANLESARRALANALAQAEANLESAYAQAQAAWGQVELARENRKAAERSLESAQKAFAAGTLSQVQLLEAEVALAEADFALLQAKNAYLRALAALGVAAGVDLTGLLEVE</sequence>
<dbReference type="PANTHER" id="PTHR30026">
    <property type="entry name" value="OUTER MEMBRANE PROTEIN TOLC"/>
    <property type="match status" value="1"/>
</dbReference>
<dbReference type="GO" id="GO:0015288">
    <property type="term" value="F:porin activity"/>
    <property type="evidence" value="ECO:0007669"/>
    <property type="project" value="TreeGrafter"/>
</dbReference>
<evidence type="ECO:0000313" key="9">
    <source>
        <dbReference type="EMBL" id="VCU52991.1"/>
    </source>
</evidence>
<evidence type="ECO:0000256" key="4">
    <source>
        <dbReference type="ARBA" id="ARBA00022452"/>
    </source>
</evidence>
<dbReference type="AlphaFoldDB" id="A0A3P4API6"/>
<evidence type="ECO:0000313" key="10">
    <source>
        <dbReference type="Proteomes" id="UP000279841"/>
    </source>
</evidence>
<dbReference type="RefSeq" id="WP_014510331.1">
    <property type="nucleotide sequence ID" value="NZ_LR027517.1"/>
</dbReference>
<keyword evidence="8" id="KW-0175">Coiled coil</keyword>
<evidence type="ECO:0000256" key="6">
    <source>
        <dbReference type="ARBA" id="ARBA00023136"/>
    </source>
</evidence>
<dbReference type="GO" id="GO:0009279">
    <property type="term" value="C:cell outer membrane"/>
    <property type="evidence" value="ECO:0007669"/>
    <property type="project" value="UniProtKB-SubCell"/>
</dbReference>
<evidence type="ECO:0000256" key="5">
    <source>
        <dbReference type="ARBA" id="ARBA00022692"/>
    </source>
</evidence>